<dbReference type="InterPro" id="IPR017113">
    <property type="entry name" value="Antirestriction_ArdC"/>
</dbReference>
<sequence>MTTEKRDTYQIITNKIVAALEQGTRPWFQPWGAAGTPVRPLRHNGVPYRGINTVLLWMASQENGYSSPFWMTYKQSQELGGQVRKGERSALVVYAGAIEKTEQADNGEEIEKRIPFMKGYSVFNANQIDRLPEHFYTKIEPQGEPKERIARADAFFANLGADIREGGNSAYYRIDQDFIGMPKFDSFVSAEAHAATLAHECVHWTRHPSRLDRDLGRKQWGDEGYALEEVVAELGSVFVAADLGLAAEPRDDHAAYIASWVKVLKNDKRAIFQAASHAEKAVAYLHSLQPCSNHETEDLRAAA</sequence>
<dbReference type="GO" id="GO:0003697">
    <property type="term" value="F:single-stranded DNA binding"/>
    <property type="evidence" value="ECO:0007669"/>
    <property type="project" value="InterPro"/>
</dbReference>
<dbReference type="AlphaFoldDB" id="A0A849KYA7"/>
<protein>
    <submittedName>
        <fullName evidence="3">DUF1738 domain-containing protein</fullName>
    </submittedName>
</protein>
<evidence type="ECO:0000313" key="4">
    <source>
        <dbReference type="Proteomes" id="UP000574931"/>
    </source>
</evidence>
<gene>
    <name evidence="3" type="ORF">HKX02_24305</name>
</gene>
<dbReference type="EMBL" id="JABFCY010000024">
    <property type="protein sequence ID" value="NNU63354.1"/>
    <property type="molecule type" value="Genomic_DNA"/>
</dbReference>
<feature type="domain" description="Polyvalent protein metallopeptidase" evidence="2">
    <location>
        <begin position="151"/>
        <end position="277"/>
    </location>
</feature>
<keyword evidence="4" id="KW-1185">Reference proteome</keyword>
<proteinExistence type="predicted"/>
<name>A0A849KYA7_9HYPH</name>
<accession>A0A849KYA7</accession>
<dbReference type="RefSeq" id="WP_171319647.1">
    <property type="nucleotide sequence ID" value="NZ_JABFCY010000024.1"/>
</dbReference>
<dbReference type="Proteomes" id="UP000574931">
    <property type="component" value="Unassembled WGS sequence"/>
</dbReference>
<dbReference type="InterPro" id="IPR041459">
    <property type="entry name" value="MPTase-PolyVal"/>
</dbReference>
<evidence type="ECO:0000259" key="1">
    <source>
        <dbReference type="Pfam" id="PF08401"/>
    </source>
</evidence>
<dbReference type="InterPro" id="IPR013610">
    <property type="entry name" value="ArdC_N"/>
</dbReference>
<dbReference type="PIRSF" id="PIRSF037112">
    <property type="entry name" value="Antirestriction_ArdC"/>
    <property type="match status" value="1"/>
</dbReference>
<reference evidence="3 4" key="1">
    <citation type="submission" date="2020-05" db="EMBL/GenBank/DDBJ databases">
        <title>Draft Genome Sequence of Ochrobactrum soli Isolated from Stable Fly Gut.</title>
        <authorList>
            <person name="Pileggi M.T."/>
            <person name="Vazhakkala L.J."/>
            <person name="Wong C.N."/>
        </authorList>
    </citation>
    <scope>NUCLEOTIDE SEQUENCE [LARGE SCALE GENOMIC DNA]</scope>
    <source>
        <strain evidence="3 4">MTP-C0764</strain>
    </source>
</reference>
<organism evidence="3 4">
    <name type="scientific">Ochrobactrum soli</name>
    <dbReference type="NCBI Taxonomy" id="2448455"/>
    <lineage>
        <taxon>Bacteria</taxon>
        <taxon>Pseudomonadati</taxon>
        <taxon>Pseudomonadota</taxon>
        <taxon>Alphaproteobacteria</taxon>
        <taxon>Hyphomicrobiales</taxon>
        <taxon>Brucellaceae</taxon>
        <taxon>Brucella/Ochrobactrum group</taxon>
        <taxon>Ochrobactrum</taxon>
    </lineage>
</organism>
<dbReference type="Pfam" id="PF08401">
    <property type="entry name" value="ArdcN"/>
    <property type="match status" value="1"/>
</dbReference>
<evidence type="ECO:0000259" key="2">
    <source>
        <dbReference type="Pfam" id="PF18818"/>
    </source>
</evidence>
<evidence type="ECO:0000313" key="3">
    <source>
        <dbReference type="EMBL" id="NNU63354.1"/>
    </source>
</evidence>
<comment type="caution">
    <text evidence="3">The sequence shown here is derived from an EMBL/GenBank/DDBJ whole genome shotgun (WGS) entry which is preliminary data.</text>
</comment>
<feature type="domain" description="N-terminal" evidence="1">
    <location>
        <begin position="7"/>
        <end position="123"/>
    </location>
</feature>
<dbReference type="Pfam" id="PF18818">
    <property type="entry name" value="MPTase-PolyVal"/>
    <property type="match status" value="1"/>
</dbReference>